<dbReference type="AlphaFoldDB" id="A0A151JC95"/>
<keyword evidence="2" id="KW-1185">Reference proteome</keyword>
<sequence length="551" mass="63753">RRKFSHHWLENEKCKSWIKKVPNDDNSYFCIPCNKKFSCSSGVFKKRHSDSKKHVSVCQKRGFSVDLNTYDEEPVPFKNRKKIAEIKFAALIAEENISFKTAESILSFFQDLGKDPEVLKSMMMNRNKAPKVIKNVLCVREHERLVEKLQNNKFSIFVDETSDLTNDKRVTFLVHRNVEREREREQIPFSNILALSCDNASVIRGKYESFKIKLQKHCKSLIKMSCPCHAFALVANAACTAIPETCQELLRKVASFISSSPKRACIFEQFQKLFCFDETCRKILKLQLVNKFNAFFQSEETKVHLLQSSTENLFKTVLKSVKAPIFNFVWRGTINPLLACNRLSLDQVMVGEACQDLLDRLNQEGQGEIAKSFYDNYLAFYDITAKGIRNKLFVKDEFLSKLRIFEPKFALQQENEKNIPNNSVQDVLFVAQRFDGFDEEILKEEWQFLKKDFTSDQKATLINLHFDSFILVATQEEQDKVEKSPTEDVKKLDETNAATQTQFMVLPKENSNVTQIYALVKIDKQGQIQLLDNNGPIGRNYIESGRHENLT</sequence>
<dbReference type="Proteomes" id="UP000078492">
    <property type="component" value="Unassembled WGS sequence"/>
</dbReference>
<feature type="non-terminal residue" evidence="1">
    <location>
        <position position="1"/>
    </location>
</feature>
<protein>
    <recommendedName>
        <fullName evidence="3">DUF4371 domain-containing protein</fullName>
    </recommendedName>
</protein>
<proteinExistence type="predicted"/>
<evidence type="ECO:0000313" key="1">
    <source>
        <dbReference type="EMBL" id="KYN23164.1"/>
    </source>
</evidence>
<accession>A0A151JC95</accession>
<organism evidence="1 2">
    <name type="scientific">Trachymyrmex cornetzi</name>
    <dbReference type="NCBI Taxonomy" id="471704"/>
    <lineage>
        <taxon>Eukaryota</taxon>
        <taxon>Metazoa</taxon>
        <taxon>Ecdysozoa</taxon>
        <taxon>Arthropoda</taxon>
        <taxon>Hexapoda</taxon>
        <taxon>Insecta</taxon>
        <taxon>Pterygota</taxon>
        <taxon>Neoptera</taxon>
        <taxon>Endopterygota</taxon>
        <taxon>Hymenoptera</taxon>
        <taxon>Apocrita</taxon>
        <taxon>Aculeata</taxon>
        <taxon>Formicoidea</taxon>
        <taxon>Formicidae</taxon>
        <taxon>Myrmicinae</taxon>
        <taxon>Trachymyrmex</taxon>
    </lineage>
</organism>
<dbReference type="PANTHER" id="PTHR37162:SF1">
    <property type="entry name" value="BED-TYPE DOMAIN-CONTAINING PROTEIN"/>
    <property type="match status" value="1"/>
</dbReference>
<gene>
    <name evidence="1" type="ORF">ALC57_04426</name>
</gene>
<name>A0A151JC95_9HYME</name>
<evidence type="ECO:0008006" key="3">
    <source>
        <dbReference type="Google" id="ProtNLM"/>
    </source>
</evidence>
<dbReference type="PANTHER" id="PTHR37162">
    <property type="entry name" value="HAT FAMILY DIMERISATION DOMAINCONTAINING PROTEIN-RELATED"/>
    <property type="match status" value="1"/>
</dbReference>
<evidence type="ECO:0000313" key="2">
    <source>
        <dbReference type="Proteomes" id="UP000078492"/>
    </source>
</evidence>
<dbReference type="EMBL" id="KQ979062">
    <property type="protein sequence ID" value="KYN23164.1"/>
    <property type="molecule type" value="Genomic_DNA"/>
</dbReference>
<reference evidence="1 2" key="1">
    <citation type="submission" date="2015-09" db="EMBL/GenBank/DDBJ databases">
        <title>Trachymyrmex cornetzi WGS genome.</title>
        <authorList>
            <person name="Nygaard S."/>
            <person name="Hu H."/>
            <person name="Boomsma J."/>
            <person name="Zhang G."/>
        </authorList>
    </citation>
    <scope>NUCLEOTIDE SEQUENCE [LARGE SCALE GENOMIC DNA]</scope>
    <source>
        <strain evidence="1">Tcor2-1</strain>
        <tissue evidence="1">Whole body</tissue>
    </source>
</reference>